<reference evidence="2 3" key="1">
    <citation type="journal article" date="2017" name="Curr. Biol.">
        <title>The Evolution of Venom by Co-option of Single-Copy Genes.</title>
        <authorList>
            <person name="Martinson E.O."/>
            <person name="Mrinalini"/>
            <person name="Kelkar Y.D."/>
            <person name="Chang C.H."/>
            <person name="Werren J.H."/>
        </authorList>
    </citation>
    <scope>NUCLEOTIDE SEQUENCE [LARGE SCALE GENOMIC DNA]</scope>
    <source>
        <strain evidence="2 3">Alberta</strain>
        <tissue evidence="2">Whole body</tissue>
    </source>
</reference>
<feature type="domain" description="DUF4780" evidence="1">
    <location>
        <begin position="5"/>
        <end position="71"/>
    </location>
</feature>
<organism evidence="2 3">
    <name type="scientific">Trichomalopsis sarcophagae</name>
    <dbReference type="NCBI Taxonomy" id="543379"/>
    <lineage>
        <taxon>Eukaryota</taxon>
        <taxon>Metazoa</taxon>
        <taxon>Ecdysozoa</taxon>
        <taxon>Arthropoda</taxon>
        <taxon>Hexapoda</taxon>
        <taxon>Insecta</taxon>
        <taxon>Pterygota</taxon>
        <taxon>Neoptera</taxon>
        <taxon>Endopterygota</taxon>
        <taxon>Hymenoptera</taxon>
        <taxon>Apocrita</taxon>
        <taxon>Proctotrupomorpha</taxon>
        <taxon>Chalcidoidea</taxon>
        <taxon>Pteromalidae</taxon>
        <taxon>Pteromalinae</taxon>
        <taxon>Trichomalopsis</taxon>
    </lineage>
</organism>
<accession>A0A232ER10</accession>
<dbReference type="AlphaFoldDB" id="A0A232ER10"/>
<dbReference type="Proteomes" id="UP000215335">
    <property type="component" value="Unassembled WGS sequence"/>
</dbReference>
<evidence type="ECO:0000259" key="1">
    <source>
        <dbReference type="Pfam" id="PF16012"/>
    </source>
</evidence>
<dbReference type="InterPro" id="IPR031961">
    <property type="entry name" value="DUF4780"/>
</dbReference>
<sequence>MAARMVDPLTRAILCEGYPYEELTHQQLALVNEAIQTEIDKILNGPCLEFDESFVKMGSIVVVASNTFSRD</sequence>
<proteinExistence type="predicted"/>
<dbReference type="EMBL" id="NNAY01002675">
    <property type="protein sequence ID" value="OXU20803.1"/>
    <property type="molecule type" value="Genomic_DNA"/>
</dbReference>
<name>A0A232ER10_9HYME</name>
<dbReference type="Pfam" id="PF16012">
    <property type="entry name" value="DUF4780"/>
    <property type="match status" value="1"/>
</dbReference>
<protein>
    <recommendedName>
        <fullName evidence="1">DUF4780 domain-containing protein</fullName>
    </recommendedName>
</protein>
<keyword evidence="3" id="KW-1185">Reference proteome</keyword>
<evidence type="ECO:0000313" key="2">
    <source>
        <dbReference type="EMBL" id="OXU20803.1"/>
    </source>
</evidence>
<evidence type="ECO:0000313" key="3">
    <source>
        <dbReference type="Proteomes" id="UP000215335"/>
    </source>
</evidence>
<gene>
    <name evidence="2" type="ORF">TSAR_013791</name>
</gene>
<comment type="caution">
    <text evidence="2">The sequence shown here is derived from an EMBL/GenBank/DDBJ whole genome shotgun (WGS) entry which is preliminary data.</text>
</comment>
<dbReference type="OrthoDB" id="7701458at2759"/>